<dbReference type="InterPro" id="IPR051526">
    <property type="entry name" value="Beta-Glucosidase_SUN"/>
</dbReference>
<gene>
    <name evidence="12" type="ORF">BJ878DRAFT_411733</name>
</gene>
<keyword evidence="6" id="KW-0378">Hydrolase</keyword>
<dbReference type="OrthoDB" id="5339822at2759"/>
<evidence type="ECO:0000256" key="8">
    <source>
        <dbReference type="ARBA" id="ARBA00023295"/>
    </source>
</evidence>
<keyword evidence="4" id="KW-0964">Secreted</keyword>
<evidence type="ECO:0000256" key="1">
    <source>
        <dbReference type="ARBA" id="ARBA00004191"/>
    </source>
</evidence>
<dbReference type="GO" id="GO:0016798">
    <property type="term" value="F:hydrolase activity, acting on glycosyl bonds"/>
    <property type="evidence" value="ECO:0007669"/>
    <property type="project" value="UniProtKB-KW"/>
</dbReference>
<keyword evidence="8" id="KW-0326">Glycosidase</keyword>
<sequence>MKPSVITILGAATLAIAQHHNHAAHHHPARDVAIETVTAPGPTVTLYEMNGESLSAEEVEQGLADGKYVLVDEASSTAAPSTSAAPTPTLETTKSAAIFLQKISTSSEAPVPTTSSTPKPVVSTTSSIAKPVASTTTVKSVTSSASSASSSSSSSGSSSSGDVDADFPSGTIKCSDFDTLTDYGAVAADYLDLGGYTGIQEVSDYVFGVSTSISNIVTGVSGTSCTAKSFCSYQCGSGYQKSQWPTAQGSTGQSIGGLYCNTDGYLELSNTDQTKICISGTGGVKVQNEIDDIASFCRTDYPGTESETVSLVTSPGETYELTCPDASTYYQWEGAATSAQYYLNPSGAGADEACWWNTEGSNLGNYSPVNAGVGKGLDGNIYLSLFPNYPSNTDGKLDYNVKITGGVIDCVYEDGVYYANGVESSTGCTTGVTSGEDAVFVLYN</sequence>
<dbReference type="InterPro" id="IPR005556">
    <property type="entry name" value="SUN"/>
</dbReference>
<comment type="subcellular location">
    <subcellularLocation>
        <location evidence="1">Secreted</location>
        <location evidence="1">Cell wall</location>
    </subcellularLocation>
</comment>
<feature type="compositionally biased region" description="Low complexity" evidence="11">
    <location>
        <begin position="110"/>
        <end position="126"/>
    </location>
</feature>
<organism evidence="12 13">
    <name type="scientific">Calycina marina</name>
    <dbReference type="NCBI Taxonomy" id="1763456"/>
    <lineage>
        <taxon>Eukaryota</taxon>
        <taxon>Fungi</taxon>
        <taxon>Dikarya</taxon>
        <taxon>Ascomycota</taxon>
        <taxon>Pezizomycotina</taxon>
        <taxon>Leotiomycetes</taxon>
        <taxon>Helotiales</taxon>
        <taxon>Pezizellaceae</taxon>
        <taxon>Calycina</taxon>
    </lineage>
</organism>
<feature type="compositionally biased region" description="Low complexity" evidence="11">
    <location>
        <begin position="144"/>
        <end position="162"/>
    </location>
</feature>
<keyword evidence="13" id="KW-1185">Reference proteome</keyword>
<evidence type="ECO:0000256" key="11">
    <source>
        <dbReference type="SAM" id="MobiDB-lite"/>
    </source>
</evidence>
<keyword evidence="7" id="KW-0119">Carbohydrate metabolism</keyword>
<evidence type="ECO:0000256" key="9">
    <source>
        <dbReference type="ARBA" id="ARBA00023316"/>
    </source>
</evidence>
<dbReference type="GO" id="GO:0031505">
    <property type="term" value="P:fungal-type cell wall organization"/>
    <property type="evidence" value="ECO:0007669"/>
    <property type="project" value="TreeGrafter"/>
</dbReference>
<dbReference type="EMBL" id="MU253742">
    <property type="protein sequence ID" value="KAG9248827.1"/>
    <property type="molecule type" value="Genomic_DNA"/>
</dbReference>
<evidence type="ECO:0000256" key="4">
    <source>
        <dbReference type="ARBA" id="ARBA00022525"/>
    </source>
</evidence>
<name>A0A9P7ZBJ5_9HELO</name>
<evidence type="ECO:0000256" key="5">
    <source>
        <dbReference type="ARBA" id="ARBA00022729"/>
    </source>
</evidence>
<comment type="similarity">
    <text evidence="2">Belongs to the SUN family.</text>
</comment>
<feature type="region of interest" description="Disordered" evidence="11">
    <location>
        <begin position="107"/>
        <end position="126"/>
    </location>
</feature>
<dbReference type="GO" id="GO:0009986">
    <property type="term" value="C:cell surface"/>
    <property type="evidence" value="ECO:0007669"/>
    <property type="project" value="TreeGrafter"/>
</dbReference>
<comment type="caution">
    <text evidence="12">The sequence shown here is derived from an EMBL/GenBank/DDBJ whole genome shotgun (WGS) entry which is preliminary data.</text>
</comment>
<keyword evidence="3" id="KW-0134">Cell wall</keyword>
<evidence type="ECO:0000256" key="7">
    <source>
        <dbReference type="ARBA" id="ARBA00023277"/>
    </source>
</evidence>
<reference evidence="12" key="1">
    <citation type="journal article" date="2021" name="IMA Fungus">
        <title>Genomic characterization of three marine fungi, including Emericellopsis atlantica sp. nov. with signatures of a generalist lifestyle and marine biomass degradation.</title>
        <authorList>
            <person name="Hagestad O.C."/>
            <person name="Hou L."/>
            <person name="Andersen J.H."/>
            <person name="Hansen E.H."/>
            <person name="Altermark B."/>
            <person name="Li C."/>
            <person name="Kuhnert E."/>
            <person name="Cox R.J."/>
            <person name="Crous P.W."/>
            <person name="Spatafora J.W."/>
            <person name="Lail K."/>
            <person name="Amirebrahimi M."/>
            <person name="Lipzen A."/>
            <person name="Pangilinan J."/>
            <person name="Andreopoulos W."/>
            <person name="Hayes R.D."/>
            <person name="Ng V."/>
            <person name="Grigoriev I.V."/>
            <person name="Jackson S.A."/>
            <person name="Sutton T.D.S."/>
            <person name="Dobson A.D.W."/>
            <person name="Rama T."/>
        </authorList>
    </citation>
    <scope>NUCLEOTIDE SEQUENCE</scope>
    <source>
        <strain evidence="12">TRa3180A</strain>
    </source>
</reference>
<evidence type="ECO:0000313" key="12">
    <source>
        <dbReference type="EMBL" id="KAG9248827.1"/>
    </source>
</evidence>
<dbReference type="Proteomes" id="UP000887226">
    <property type="component" value="Unassembled WGS sequence"/>
</dbReference>
<feature type="region of interest" description="Disordered" evidence="11">
    <location>
        <begin position="144"/>
        <end position="164"/>
    </location>
</feature>
<evidence type="ECO:0000256" key="6">
    <source>
        <dbReference type="ARBA" id="ARBA00022801"/>
    </source>
</evidence>
<dbReference type="PANTHER" id="PTHR31316:SF0">
    <property type="entry name" value="SECRETED BETA-GLUCOSIDASE SIM1-RELATED"/>
    <property type="match status" value="1"/>
</dbReference>
<keyword evidence="5" id="KW-0732">Signal</keyword>
<dbReference type="PANTHER" id="PTHR31316">
    <property type="entry name" value="BETA-GLUCOSIDASE-LIKE PROTEIN NCA3, MITOCHONDRIAL-RELATED"/>
    <property type="match status" value="1"/>
</dbReference>
<dbReference type="AlphaFoldDB" id="A0A9P7ZBJ5"/>
<dbReference type="GO" id="GO:0009277">
    <property type="term" value="C:fungal-type cell wall"/>
    <property type="evidence" value="ECO:0007669"/>
    <property type="project" value="TreeGrafter"/>
</dbReference>
<keyword evidence="10" id="KW-0624">Polysaccharide degradation</keyword>
<evidence type="ECO:0000256" key="3">
    <source>
        <dbReference type="ARBA" id="ARBA00022512"/>
    </source>
</evidence>
<evidence type="ECO:0000313" key="13">
    <source>
        <dbReference type="Proteomes" id="UP000887226"/>
    </source>
</evidence>
<accession>A0A9P7ZBJ5</accession>
<dbReference type="GO" id="GO:0000272">
    <property type="term" value="P:polysaccharide catabolic process"/>
    <property type="evidence" value="ECO:0007669"/>
    <property type="project" value="UniProtKB-KW"/>
</dbReference>
<protein>
    <submittedName>
        <fullName evidence="12">Uncharacterized protein</fullName>
    </submittedName>
</protein>
<proteinExistence type="inferred from homology"/>
<keyword evidence="9" id="KW-0961">Cell wall biogenesis/degradation</keyword>
<dbReference type="Pfam" id="PF03856">
    <property type="entry name" value="SUN"/>
    <property type="match status" value="1"/>
</dbReference>
<evidence type="ECO:0000256" key="10">
    <source>
        <dbReference type="ARBA" id="ARBA00023326"/>
    </source>
</evidence>
<evidence type="ECO:0000256" key="2">
    <source>
        <dbReference type="ARBA" id="ARBA00010579"/>
    </source>
</evidence>